<organism evidence="2 3">
    <name type="scientific">Sorghum bicolor</name>
    <name type="common">Sorghum</name>
    <name type="synonym">Sorghum vulgare</name>
    <dbReference type="NCBI Taxonomy" id="4558"/>
    <lineage>
        <taxon>Eukaryota</taxon>
        <taxon>Viridiplantae</taxon>
        <taxon>Streptophyta</taxon>
        <taxon>Embryophyta</taxon>
        <taxon>Tracheophyta</taxon>
        <taxon>Spermatophyta</taxon>
        <taxon>Magnoliopsida</taxon>
        <taxon>Liliopsida</taxon>
        <taxon>Poales</taxon>
        <taxon>Poaceae</taxon>
        <taxon>PACMAD clade</taxon>
        <taxon>Panicoideae</taxon>
        <taxon>Andropogonodae</taxon>
        <taxon>Andropogoneae</taxon>
        <taxon>Sorghinae</taxon>
        <taxon>Sorghum</taxon>
    </lineage>
</organism>
<evidence type="ECO:0000313" key="2">
    <source>
        <dbReference type="EMBL" id="KAG0523239.1"/>
    </source>
</evidence>
<protein>
    <submittedName>
        <fullName evidence="2">Uncharacterized protein</fullName>
    </submittedName>
</protein>
<gene>
    <name evidence="2" type="ORF">BDA96_07G106800</name>
</gene>
<accession>A0A921U9C3</accession>
<dbReference type="EMBL" id="CM027686">
    <property type="protein sequence ID" value="KAG0523239.1"/>
    <property type="molecule type" value="Genomic_DNA"/>
</dbReference>
<feature type="region of interest" description="Disordered" evidence="1">
    <location>
        <begin position="32"/>
        <end position="52"/>
    </location>
</feature>
<reference evidence="2" key="2">
    <citation type="submission" date="2020-10" db="EMBL/GenBank/DDBJ databases">
        <authorList>
            <person name="Cooper E.A."/>
            <person name="Brenton Z.W."/>
            <person name="Flinn B.S."/>
            <person name="Jenkins J."/>
            <person name="Shu S."/>
            <person name="Flowers D."/>
            <person name="Luo F."/>
            <person name="Wang Y."/>
            <person name="Xia P."/>
            <person name="Barry K."/>
            <person name="Daum C."/>
            <person name="Lipzen A."/>
            <person name="Yoshinaga Y."/>
            <person name="Schmutz J."/>
            <person name="Saski C."/>
            <person name="Vermerris W."/>
            <person name="Kresovich S."/>
        </authorList>
    </citation>
    <scope>NUCLEOTIDE SEQUENCE</scope>
</reference>
<name>A0A921U9C3_SORBI</name>
<dbReference type="Proteomes" id="UP000807115">
    <property type="component" value="Chromosome 7"/>
</dbReference>
<comment type="caution">
    <text evidence="2">The sequence shown here is derived from an EMBL/GenBank/DDBJ whole genome shotgun (WGS) entry which is preliminary data.</text>
</comment>
<feature type="compositionally biased region" description="Polar residues" evidence="1">
    <location>
        <begin position="38"/>
        <end position="52"/>
    </location>
</feature>
<dbReference type="AlphaFoldDB" id="A0A921U9C3"/>
<evidence type="ECO:0000256" key="1">
    <source>
        <dbReference type="SAM" id="MobiDB-lite"/>
    </source>
</evidence>
<proteinExistence type="predicted"/>
<evidence type="ECO:0000313" key="3">
    <source>
        <dbReference type="Proteomes" id="UP000807115"/>
    </source>
</evidence>
<sequence length="52" mass="5562">MEPAIDMKMRVIGATVITDGIEMPLDKADKSVLGTDSEAVSTKEPTTKVANR</sequence>
<reference evidence="2" key="1">
    <citation type="journal article" date="2019" name="BMC Genomics">
        <title>A new reference genome for Sorghum bicolor reveals high levels of sequence similarity between sweet and grain genotypes: implications for the genetics of sugar metabolism.</title>
        <authorList>
            <person name="Cooper E.A."/>
            <person name="Brenton Z.W."/>
            <person name="Flinn B.S."/>
            <person name="Jenkins J."/>
            <person name="Shu S."/>
            <person name="Flowers D."/>
            <person name="Luo F."/>
            <person name="Wang Y."/>
            <person name="Xia P."/>
            <person name="Barry K."/>
            <person name="Daum C."/>
            <person name="Lipzen A."/>
            <person name="Yoshinaga Y."/>
            <person name="Schmutz J."/>
            <person name="Saski C."/>
            <person name="Vermerris W."/>
            <person name="Kresovich S."/>
        </authorList>
    </citation>
    <scope>NUCLEOTIDE SEQUENCE</scope>
</reference>